<feature type="domain" description="RING-type" evidence="12">
    <location>
        <begin position="39"/>
        <end position="257"/>
    </location>
</feature>
<organism evidence="13 14">
    <name type="scientific">Zopfia rhizophila CBS 207.26</name>
    <dbReference type="NCBI Taxonomy" id="1314779"/>
    <lineage>
        <taxon>Eukaryota</taxon>
        <taxon>Fungi</taxon>
        <taxon>Dikarya</taxon>
        <taxon>Ascomycota</taxon>
        <taxon>Pezizomycotina</taxon>
        <taxon>Dothideomycetes</taxon>
        <taxon>Dothideomycetes incertae sedis</taxon>
        <taxon>Zopfiaceae</taxon>
        <taxon>Zopfia</taxon>
    </lineage>
</organism>
<dbReference type="PROSITE" id="PS51873">
    <property type="entry name" value="TRIAD"/>
    <property type="match status" value="1"/>
</dbReference>
<keyword evidence="14" id="KW-1185">Reference proteome</keyword>
<evidence type="ECO:0000256" key="6">
    <source>
        <dbReference type="ARBA" id="ARBA00022771"/>
    </source>
</evidence>
<dbReference type="Proteomes" id="UP000800200">
    <property type="component" value="Unassembled WGS sequence"/>
</dbReference>
<dbReference type="SMART" id="SM00647">
    <property type="entry name" value="IBR"/>
    <property type="match status" value="2"/>
</dbReference>
<keyword evidence="3" id="KW-0808">Transferase</keyword>
<dbReference type="EC" id="2.3.2.31" evidence="2"/>
<keyword evidence="6 9" id="KW-0863">Zinc-finger</keyword>
<proteinExistence type="predicted"/>
<dbReference type="InterPro" id="IPR013083">
    <property type="entry name" value="Znf_RING/FYVE/PHD"/>
</dbReference>
<name>A0A6A6E9I7_9PEZI</name>
<dbReference type="Gene3D" id="3.30.40.10">
    <property type="entry name" value="Zinc/RING finger domain, C3HC4 (zinc finger)"/>
    <property type="match status" value="1"/>
</dbReference>
<dbReference type="Gene3D" id="1.20.120.1750">
    <property type="match status" value="1"/>
</dbReference>
<protein>
    <recommendedName>
        <fullName evidence="2">RBR-type E3 ubiquitin transferase</fullName>
        <ecNumber evidence="2">2.3.2.31</ecNumber>
    </recommendedName>
</protein>
<dbReference type="SUPFAM" id="SSF57850">
    <property type="entry name" value="RING/U-box"/>
    <property type="match status" value="3"/>
</dbReference>
<evidence type="ECO:0000256" key="10">
    <source>
        <dbReference type="SAM" id="MobiDB-lite"/>
    </source>
</evidence>
<dbReference type="GO" id="GO:0008270">
    <property type="term" value="F:zinc ion binding"/>
    <property type="evidence" value="ECO:0007669"/>
    <property type="project" value="UniProtKB-KW"/>
</dbReference>
<dbReference type="InterPro" id="IPR044066">
    <property type="entry name" value="TRIAD_supradom"/>
</dbReference>
<evidence type="ECO:0000313" key="13">
    <source>
        <dbReference type="EMBL" id="KAF2188474.1"/>
    </source>
</evidence>
<evidence type="ECO:0000256" key="2">
    <source>
        <dbReference type="ARBA" id="ARBA00012251"/>
    </source>
</evidence>
<comment type="catalytic activity">
    <reaction evidence="1">
        <text>[E2 ubiquitin-conjugating enzyme]-S-ubiquitinyl-L-cysteine + [acceptor protein]-L-lysine = [E2 ubiquitin-conjugating enzyme]-L-cysteine + [acceptor protein]-N(6)-ubiquitinyl-L-lysine.</text>
        <dbReference type="EC" id="2.3.2.31"/>
    </reaction>
</comment>
<evidence type="ECO:0000256" key="9">
    <source>
        <dbReference type="PROSITE-ProRule" id="PRU00175"/>
    </source>
</evidence>
<dbReference type="EMBL" id="ML994623">
    <property type="protein sequence ID" value="KAF2188474.1"/>
    <property type="molecule type" value="Genomic_DNA"/>
</dbReference>
<dbReference type="AlphaFoldDB" id="A0A6A6E9I7"/>
<dbReference type="InterPro" id="IPR002867">
    <property type="entry name" value="IBR_dom"/>
</dbReference>
<keyword evidence="7" id="KW-0833">Ubl conjugation pathway</keyword>
<evidence type="ECO:0000256" key="8">
    <source>
        <dbReference type="ARBA" id="ARBA00022833"/>
    </source>
</evidence>
<feature type="compositionally biased region" description="Basic residues" evidence="10">
    <location>
        <begin position="18"/>
        <end position="27"/>
    </location>
</feature>
<evidence type="ECO:0000256" key="1">
    <source>
        <dbReference type="ARBA" id="ARBA00001798"/>
    </source>
</evidence>
<keyword evidence="4" id="KW-0479">Metal-binding</keyword>
<sequence>MCYPKLPSLTKEVDDKRRKAQRRRRTSRNATSSVAVPEAIFRCVICTDDVPRVSLSSSITAACSHPPQTCRPCISSWISSRLKSSGHGSLTCPQCNERLNDMEIKAFATPEVYEEYEVLVLCSSLSDNPEFHWCIGPGCQYGQLHADSNPIFRCAQCSFRSCIEHKVPWHDGFTCTEYDASIVSRQREMEEAASKKKIKQTSRQCPGENCGWRIEKNEGCDHITCRKCKTEFCWLCKANYKDIRRHGNMAHRRTRRYYSTNLPAL</sequence>
<feature type="region of interest" description="Disordered" evidence="10">
    <location>
        <begin position="1"/>
        <end position="31"/>
    </location>
</feature>
<evidence type="ECO:0000256" key="4">
    <source>
        <dbReference type="ARBA" id="ARBA00022723"/>
    </source>
</evidence>
<evidence type="ECO:0000313" key="14">
    <source>
        <dbReference type="Proteomes" id="UP000800200"/>
    </source>
</evidence>
<dbReference type="GO" id="GO:0061630">
    <property type="term" value="F:ubiquitin protein ligase activity"/>
    <property type="evidence" value="ECO:0007669"/>
    <property type="project" value="UniProtKB-EC"/>
</dbReference>
<dbReference type="InterPro" id="IPR031127">
    <property type="entry name" value="E3_UB_ligase_RBR"/>
</dbReference>
<dbReference type="PROSITE" id="PS50089">
    <property type="entry name" value="ZF_RING_2"/>
    <property type="match status" value="1"/>
</dbReference>
<dbReference type="OrthoDB" id="1431934at2759"/>
<reference evidence="13" key="1">
    <citation type="journal article" date="2020" name="Stud. Mycol.">
        <title>101 Dothideomycetes genomes: a test case for predicting lifestyles and emergence of pathogens.</title>
        <authorList>
            <person name="Haridas S."/>
            <person name="Albert R."/>
            <person name="Binder M."/>
            <person name="Bloem J."/>
            <person name="Labutti K."/>
            <person name="Salamov A."/>
            <person name="Andreopoulos B."/>
            <person name="Baker S."/>
            <person name="Barry K."/>
            <person name="Bills G."/>
            <person name="Bluhm B."/>
            <person name="Cannon C."/>
            <person name="Castanera R."/>
            <person name="Culley D."/>
            <person name="Daum C."/>
            <person name="Ezra D."/>
            <person name="Gonzalez J."/>
            <person name="Henrissat B."/>
            <person name="Kuo A."/>
            <person name="Liang C."/>
            <person name="Lipzen A."/>
            <person name="Lutzoni F."/>
            <person name="Magnuson J."/>
            <person name="Mondo S."/>
            <person name="Nolan M."/>
            <person name="Ohm R."/>
            <person name="Pangilinan J."/>
            <person name="Park H.-J."/>
            <person name="Ramirez L."/>
            <person name="Alfaro M."/>
            <person name="Sun H."/>
            <person name="Tritt A."/>
            <person name="Yoshinaga Y."/>
            <person name="Zwiers L.-H."/>
            <person name="Turgeon B."/>
            <person name="Goodwin S."/>
            <person name="Spatafora J."/>
            <person name="Crous P."/>
            <person name="Grigoriev I."/>
        </authorList>
    </citation>
    <scope>NUCLEOTIDE SEQUENCE</scope>
    <source>
        <strain evidence="13">CBS 207.26</strain>
    </source>
</reference>
<accession>A0A6A6E9I7</accession>
<evidence type="ECO:0000259" key="12">
    <source>
        <dbReference type="PROSITE" id="PS51873"/>
    </source>
</evidence>
<evidence type="ECO:0000256" key="5">
    <source>
        <dbReference type="ARBA" id="ARBA00022737"/>
    </source>
</evidence>
<keyword evidence="8" id="KW-0862">Zinc</keyword>
<dbReference type="Pfam" id="PF01485">
    <property type="entry name" value="IBR"/>
    <property type="match status" value="2"/>
</dbReference>
<gene>
    <name evidence="13" type="ORF">K469DRAFT_565431</name>
</gene>
<keyword evidence="5" id="KW-0677">Repeat</keyword>
<dbReference type="InterPro" id="IPR001841">
    <property type="entry name" value="Znf_RING"/>
</dbReference>
<dbReference type="CDD" id="cd20335">
    <property type="entry name" value="BRcat_RBR"/>
    <property type="match status" value="1"/>
</dbReference>
<dbReference type="GO" id="GO:0016567">
    <property type="term" value="P:protein ubiquitination"/>
    <property type="evidence" value="ECO:0007669"/>
    <property type="project" value="InterPro"/>
</dbReference>
<feature type="domain" description="RING-type" evidence="11">
    <location>
        <begin position="43"/>
        <end position="96"/>
    </location>
</feature>
<evidence type="ECO:0000256" key="3">
    <source>
        <dbReference type="ARBA" id="ARBA00022679"/>
    </source>
</evidence>
<evidence type="ECO:0000259" key="11">
    <source>
        <dbReference type="PROSITE" id="PS50089"/>
    </source>
</evidence>
<evidence type="ECO:0000256" key="7">
    <source>
        <dbReference type="ARBA" id="ARBA00022786"/>
    </source>
</evidence>
<dbReference type="PANTHER" id="PTHR11685">
    <property type="entry name" value="RBR FAMILY RING FINGER AND IBR DOMAIN-CONTAINING"/>
    <property type="match status" value="1"/>
</dbReference>